<evidence type="ECO:0000313" key="1">
    <source>
        <dbReference type="EMBL" id="AKL95245.1"/>
    </source>
</evidence>
<dbReference type="AlphaFoldDB" id="A0A0D8IFW5"/>
<dbReference type="RefSeq" id="WP_044823952.1">
    <property type="nucleotide sequence ID" value="NZ_CP009687.1"/>
</dbReference>
<dbReference type="KEGG" id="cace:CACET_c17970"/>
<sequence length="150" mass="16806">MRSTYNLFLNLVHGMFLGFVLGITISIITLEFLPEIREFIHPAYIYPILSVLGGIIGYIKGVNNYSRLLYPLFSTTGTVLLPILAIILLYFLLGFDRLLALPPIVFKSGIGLRAMDSVLSNYIFTFLATSGFIGAIISSFSINKKNRWTF</sequence>
<dbReference type="OrthoDB" id="1955038at2"/>
<reference evidence="1 2" key="1">
    <citation type="submission" date="2014-10" db="EMBL/GenBank/DDBJ databases">
        <title>Genome sequence of Clostridium aceticum DSM 1496.</title>
        <authorList>
            <person name="Poehlein A."/>
            <person name="Schiel-Bengelsdorf B."/>
            <person name="Gottschalk G."/>
            <person name="Duerre P."/>
            <person name="Daniel R."/>
        </authorList>
    </citation>
    <scope>NUCLEOTIDE SEQUENCE [LARGE SCALE GENOMIC DNA]</scope>
    <source>
        <strain evidence="1 2">DSM 1496</strain>
    </source>
</reference>
<accession>A0A0D8IFW5</accession>
<dbReference type="STRING" id="84022.CACET_c17970"/>
<name>A0A0D8IFW5_9CLOT</name>
<proteinExistence type="predicted"/>
<protein>
    <submittedName>
        <fullName evidence="1">Uncharacterized protein</fullName>
    </submittedName>
</protein>
<dbReference type="Proteomes" id="UP000035704">
    <property type="component" value="Chromosome"/>
</dbReference>
<evidence type="ECO:0000313" key="2">
    <source>
        <dbReference type="Proteomes" id="UP000035704"/>
    </source>
</evidence>
<keyword evidence="2" id="KW-1185">Reference proteome</keyword>
<gene>
    <name evidence="1" type="ORF">CACET_c17970</name>
</gene>
<organism evidence="1 2">
    <name type="scientific">Clostridium aceticum</name>
    <dbReference type="NCBI Taxonomy" id="84022"/>
    <lineage>
        <taxon>Bacteria</taxon>
        <taxon>Bacillati</taxon>
        <taxon>Bacillota</taxon>
        <taxon>Clostridia</taxon>
        <taxon>Eubacteriales</taxon>
        <taxon>Clostridiaceae</taxon>
        <taxon>Clostridium</taxon>
    </lineage>
</organism>
<dbReference type="EMBL" id="CP009687">
    <property type="protein sequence ID" value="AKL95245.1"/>
    <property type="molecule type" value="Genomic_DNA"/>
</dbReference>
<dbReference type="PATRIC" id="fig|84022.5.peg.3254"/>